<evidence type="ECO:0000313" key="2">
    <source>
        <dbReference type="Proteomes" id="UP000824120"/>
    </source>
</evidence>
<accession>A0A9J6ATG5</accession>
<name>A0A9J6ATG5_SOLCO</name>
<protein>
    <submittedName>
        <fullName evidence="1">Uncharacterized protein</fullName>
    </submittedName>
</protein>
<gene>
    <name evidence="1" type="ORF">H5410_012835</name>
</gene>
<dbReference type="Proteomes" id="UP000824120">
    <property type="component" value="Chromosome 2"/>
</dbReference>
<proteinExistence type="predicted"/>
<organism evidence="1 2">
    <name type="scientific">Solanum commersonii</name>
    <name type="common">Commerson's wild potato</name>
    <name type="synonym">Commerson's nightshade</name>
    <dbReference type="NCBI Taxonomy" id="4109"/>
    <lineage>
        <taxon>Eukaryota</taxon>
        <taxon>Viridiplantae</taxon>
        <taxon>Streptophyta</taxon>
        <taxon>Embryophyta</taxon>
        <taxon>Tracheophyta</taxon>
        <taxon>Spermatophyta</taxon>
        <taxon>Magnoliopsida</taxon>
        <taxon>eudicotyledons</taxon>
        <taxon>Gunneridae</taxon>
        <taxon>Pentapetalae</taxon>
        <taxon>asterids</taxon>
        <taxon>lamiids</taxon>
        <taxon>Solanales</taxon>
        <taxon>Solanaceae</taxon>
        <taxon>Solanoideae</taxon>
        <taxon>Solaneae</taxon>
        <taxon>Solanum</taxon>
    </lineage>
</organism>
<reference evidence="1 2" key="1">
    <citation type="submission" date="2020-09" db="EMBL/GenBank/DDBJ databases">
        <title>De no assembly of potato wild relative species, Solanum commersonii.</title>
        <authorList>
            <person name="Cho K."/>
        </authorList>
    </citation>
    <scope>NUCLEOTIDE SEQUENCE [LARGE SCALE GENOMIC DNA]</scope>
    <source>
        <strain evidence="1">LZ3.2</strain>
        <tissue evidence="1">Leaf</tissue>
    </source>
</reference>
<sequence length="173" mass="19529">MAVYICGTSSCNDVVRCCFNWIVDSGATNHMVSSKTLLNRGSTNALQNSVIMPSNFMDDETDMVLDSPIVENQSEVVLDYTKCTERLTHHTRWFPSGDTTQTVLIIIVFQGHINAALPILQWKLNQSIRKKKGLTTQKSTYCPFTIYDKNYKGTNSPTTDSKPLQSKTRLYSY</sequence>
<keyword evidence="2" id="KW-1185">Reference proteome</keyword>
<dbReference type="AlphaFoldDB" id="A0A9J6ATG5"/>
<comment type="caution">
    <text evidence="1">The sequence shown here is derived from an EMBL/GenBank/DDBJ whole genome shotgun (WGS) entry which is preliminary data.</text>
</comment>
<dbReference type="EMBL" id="JACXVP010000002">
    <property type="protein sequence ID" value="KAG5627617.1"/>
    <property type="molecule type" value="Genomic_DNA"/>
</dbReference>
<evidence type="ECO:0000313" key="1">
    <source>
        <dbReference type="EMBL" id="KAG5627617.1"/>
    </source>
</evidence>